<feature type="region of interest" description="Disordered" evidence="5">
    <location>
        <begin position="38"/>
        <end position="63"/>
    </location>
</feature>
<evidence type="ECO:0000256" key="1">
    <source>
        <dbReference type="ARBA" id="ARBA00022475"/>
    </source>
</evidence>
<keyword evidence="1" id="KW-1003">Cell membrane</keyword>
<evidence type="ECO:0000256" key="3">
    <source>
        <dbReference type="ARBA" id="ARBA00022989"/>
    </source>
</evidence>
<name>A0A1X0WA52_9GAMM</name>
<dbReference type="STRING" id="1646377.BS640_20240"/>
<evidence type="ECO:0000256" key="6">
    <source>
        <dbReference type="SAM" id="Phobius"/>
    </source>
</evidence>
<dbReference type="AlphaFoldDB" id="A0A1X0WA52"/>
<sequence>MEWIKDYWWIVLIVLAGIIISGIKELNRVDVKAYLKDKPEIPPHRDNNAEWDDDDDWPKDKKK</sequence>
<dbReference type="RefSeq" id="WP_017493191.1">
    <property type="nucleotide sequence ID" value="NZ_CAUQAZ010000084.1"/>
</dbReference>
<evidence type="ECO:0000256" key="5">
    <source>
        <dbReference type="SAM" id="MobiDB-lite"/>
    </source>
</evidence>
<keyword evidence="8" id="KW-1185">Reference proteome</keyword>
<evidence type="ECO:0000313" key="7">
    <source>
        <dbReference type="EMBL" id="ORJ23650.1"/>
    </source>
</evidence>
<evidence type="ECO:0000256" key="2">
    <source>
        <dbReference type="ARBA" id="ARBA00022692"/>
    </source>
</evidence>
<organism evidence="7 8">
    <name type="scientific">Rouxiella badensis</name>
    <dbReference type="NCBI Taxonomy" id="1646377"/>
    <lineage>
        <taxon>Bacteria</taxon>
        <taxon>Pseudomonadati</taxon>
        <taxon>Pseudomonadota</taxon>
        <taxon>Gammaproteobacteria</taxon>
        <taxon>Enterobacterales</taxon>
        <taxon>Yersiniaceae</taxon>
        <taxon>Rouxiella</taxon>
    </lineage>
</organism>
<dbReference type="NCBIfam" id="NF010185">
    <property type="entry name" value="PRK13664.1"/>
    <property type="match status" value="1"/>
</dbReference>
<proteinExistence type="predicted"/>
<reference evidence="7 8" key="1">
    <citation type="journal article" date="2017" name="Int. J. Syst. Evol. Microbiol.">
        <title>Rouxiella badensis sp. nov. and Rouxiella silvae sp. nov. isolated from peat bog soil in Germany and emendation of the genus description.</title>
        <authorList>
            <person name="Le Fleche-Mateos A."/>
            <person name="Kugler J.H."/>
            <person name="Hansen S.H."/>
            <person name="Syldatk C."/>
            <person name="Hausmann R."/>
            <person name="Lomprez F."/>
            <person name="Vandenbogaert M."/>
            <person name="Manuguerra J.C."/>
            <person name="Grimont P.A."/>
        </authorList>
    </citation>
    <scope>NUCLEOTIDE SEQUENCE [LARGE SCALE GENOMIC DNA]</scope>
    <source>
        <strain evidence="7 8">DSM 100043</strain>
    </source>
</reference>
<dbReference type="InterPro" id="IPR020910">
    <property type="entry name" value="UPF0370"/>
</dbReference>
<keyword evidence="4 6" id="KW-0472">Membrane</keyword>
<dbReference type="Proteomes" id="UP000192536">
    <property type="component" value="Unassembled WGS sequence"/>
</dbReference>
<feature type="transmembrane region" description="Helical" evidence="6">
    <location>
        <begin position="6"/>
        <end position="23"/>
    </location>
</feature>
<comment type="caution">
    <text evidence="7">The sequence shown here is derived from an EMBL/GenBank/DDBJ whole genome shotgun (WGS) entry which is preliminary data.</text>
</comment>
<protein>
    <submittedName>
        <fullName evidence="7">Uncharacterized protein</fullName>
    </submittedName>
</protein>
<evidence type="ECO:0000313" key="8">
    <source>
        <dbReference type="Proteomes" id="UP000192536"/>
    </source>
</evidence>
<dbReference type="GeneID" id="93564720"/>
<gene>
    <name evidence="7" type="ORF">BS640_20240</name>
</gene>
<dbReference type="Pfam" id="PF13980">
    <property type="entry name" value="UPF0370"/>
    <property type="match status" value="1"/>
</dbReference>
<feature type="compositionally biased region" description="Basic and acidic residues" evidence="5">
    <location>
        <begin position="38"/>
        <end position="48"/>
    </location>
</feature>
<accession>A0A1X0WA52</accession>
<keyword evidence="3 6" id="KW-1133">Transmembrane helix</keyword>
<keyword evidence="2 6" id="KW-0812">Transmembrane</keyword>
<evidence type="ECO:0000256" key="4">
    <source>
        <dbReference type="ARBA" id="ARBA00023136"/>
    </source>
</evidence>
<dbReference type="EMBL" id="MRWE01000046">
    <property type="protein sequence ID" value="ORJ23650.1"/>
    <property type="molecule type" value="Genomic_DNA"/>
</dbReference>